<dbReference type="PANTHER" id="PTHR47784:SF10">
    <property type="entry name" value="TRANSCRIPTION FACTOR, PUTATIVE (AFU_ORTHOLOGUE AFUA_6G14150)-RELATED"/>
    <property type="match status" value="1"/>
</dbReference>
<evidence type="ECO:0000313" key="4">
    <source>
        <dbReference type="Proteomes" id="UP001278766"/>
    </source>
</evidence>
<dbReference type="RefSeq" id="XP_062655888.1">
    <property type="nucleotide sequence ID" value="XM_062800826.1"/>
</dbReference>
<dbReference type="PROSITE" id="PS00463">
    <property type="entry name" value="ZN2_CY6_FUNGAL_1"/>
    <property type="match status" value="1"/>
</dbReference>
<protein>
    <recommendedName>
        <fullName evidence="2">Zn(2)-C6 fungal-type domain-containing protein</fullName>
    </recommendedName>
</protein>
<feature type="domain" description="Zn(2)-C6 fungal-type" evidence="2">
    <location>
        <begin position="13"/>
        <end position="45"/>
    </location>
</feature>
<dbReference type="AlphaFoldDB" id="A0AAE0H9D7"/>
<dbReference type="SUPFAM" id="SSF57701">
    <property type="entry name" value="Zn2/Cys6 DNA-binding domain"/>
    <property type="match status" value="1"/>
</dbReference>
<dbReference type="PANTHER" id="PTHR47784">
    <property type="entry name" value="STEROL UPTAKE CONTROL PROTEIN 2"/>
    <property type="match status" value="1"/>
</dbReference>
<dbReference type="Gene3D" id="4.10.240.10">
    <property type="entry name" value="Zn(2)-C6 fungal-type DNA-binding domain"/>
    <property type="match status" value="1"/>
</dbReference>
<dbReference type="Proteomes" id="UP001278766">
    <property type="component" value="Unassembled WGS sequence"/>
</dbReference>
<dbReference type="GO" id="GO:0008270">
    <property type="term" value="F:zinc ion binding"/>
    <property type="evidence" value="ECO:0007669"/>
    <property type="project" value="InterPro"/>
</dbReference>
<reference evidence="3" key="1">
    <citation type="journal article" date="2023" name="Mol. Phylogenet. Evol.">
        <title>Genome-scale phylogeny and comparative genomics of the fungal order Sordariales.</title>
        <authorList>
            <person name="Hensen N."/>
            <person name="Bonometti L."/>
            <person name="Westerberg I."/>
            <person name="Brannstrom I.O."/>
            <person name="Guillou S."/>
            <person name="Cros-Aarteil S."/>
            <person name="Calhoun S."/>
            <person name="Haridas S."/>
            <person name="Kuo A."/>
            <person name="Mondo S."/>
            <person name="Pangilinan J."/>
            <person name="Riley R."/>
            <person name="LaButti K."/>
            <person name="Andreopoulos B."/>
            <person name="Lipzen A."/>
            <person name="Chen C."/>
            <person name="Yan M."/>
            <person name="Daum C."/>
            <person name="Ng V."/>
            <person name="Clum A."/>
            <person name="Steindorff A."/>
            <person name="Ohm R.A."/>
            <person name="Martin F."/>
            <person name="Silar P."/>
            <person name="Natvig D.O."/>
            <person name="Lalanne C."/>
            <person name="Gautier V."/>
            <person name="Ament-Velasquez S.L."/>
            <person name="Kruys A."/>
            <person name="Hutchinson M.I."/>
            <person name="Powell A.J."/>
            <person name="Barry K."/>
            <person name="Miller A.N."/>
            <person name="Grigoriev I.V."/>
            <person name="Debuchy R."/>
            <person name="Gladieux P."/>
            <person name="Hiltunen Thoren M."/>
            <person name="Johannesson H."/>
        </authorList>
    </citation>
    <scope>NUCLEOTIDE SEQUENCE</scope>
    <source>
        <strain evidence="3">CBS 168.71</strain>
    </source>
</reference>
<keyword evidence="1" id="KW-0539">Nucleus</keyword>
<accession>A0AAE0H9D7</accession>
<dbReference type="GeneID" id="87837774"/>
<organism evidence="3 4">
    <name type="scientific">Chaetomium fimeti</name>
    <dbReference type="NCBI Taxonomy" id="1854472"/>
    <lineage>
        <taxon>Eukaryota</taxon>
        <taxon>Fungi</taxon>
        <taxon>Dikarya</taxon>
        <taxon>Ascomycota</taxon>
        <taxon>Pezizomycotina</taxon>
        <taxon>Sordariomycetes</taxon>
        <taxon>Sordariomycetidae</taxon>
        <taxon>Sordariales</taxon>
        <taxon>Chaetomiaceae</taxon>
        <taxon>Chaetomium</taxon>
    </lineage>
</organism>
<evidence type="ECO:0000256" key="1">
    <source>
        <dbReference type="ARBA" id="ARBA00023242"/>
    </source>
</evidence>
<dbReference type="EMBL" id="JAUEPN010000007">
    <property type="protein sequence ID" value="KAK3292374.1"/>
    <property type="molecule type" value="Genomic_DNA"/>
</dbReference>
<dbReference type="Pfam" id="PF11951">
    <property type="entry name" value="Fungal_trans_2"/>
    <property type="match status" value="1"/>
</dbReference>
<reference evidence="3" key="2">
    <citation type="submission" date="2023-06" db="EMBL/GenBank/DDBJ databases">
        <authorList>
            <consortium name="Lawrence Berkeley National Laboratory"/>
            <person name="Haridas S."/>
            <person name="Hensen N."/>
            <person name="Bonometti L."/>
            <person name="Westerberg I."/>
            <person name="Brannstrom I.O."/>
            <person name="Guillou S."/>
            <person name="Cros-Aarteil S."/>
            <person name="Calhoun S."/>
            <person name="Kuo A."/>
            <person name="Mondo S."/>
            <person name="Pangilinan J."/>
            <person name="Riley R."/>
            <person name="Labutti K."/>
            <person name="Andreopoulos B."/>
            <person name="Lipzen A."/>
            <person name="Chen C."/>
            <person name="Yanf M."/>
            <person name="Daum C."/>
            <person name="Ng V."/>
            <person name="Clum A."/>
            <person name="Steindorff A."/>
            <person name="Ohm R."/>
            <person name="Martin F."/>
            <person name="Silar P."/>
            <person name="Natvig D."/>
            <person name="Lalanne C."/>
            <person name="Gautier V."/>
            <person name="Ament-Velasquez S.L."/>
            <person name="Kruys A."/>
            <person name="Hutchinson M.I."/>
            <person name="Powell A.J."/>
            <person name="Barry K."/>
            <person name="Miller A.N."/>
            <person name="Grigoriev I.V."/>
            <person name="Debuchy R."/>
            <person name="Gladieux P."/>
            <person name="Thoren M.H."/>
            <person name="Johannesson H."/>
        </authorList>
    </citation>
    <scope>NUCLEOTIDE SEQUENCE</scope>
    <source>
        <strain evidence="3">CBS 168.71</strain>
    </source>
</reference>
<dbReference type="GO" id="GO:0001228">
    <property type="term" value="F:DNA-binding transcription activator activity, RNA polymerase II-specific"/>
    <property type="evidence" value="ECO:0007669"/>
    <property type="project" value="TreeGrafter"/>
</dbReference>
<sequence>MIKRKSHTKSRNGCRNCKKRHVKCDEQGPPCLHCIMRKEPETCTFPFLRQPPASSSRPSSVVPPPPAVVTPPAVAVALPTLPPSSSSSSSPVLTENNRILELELMHRWSTRSWTCQETTPACRPYLQEHLPRAALRNGYLLNAILATAAVDLAVSYKDSSPSDSASYYRTALEYGNKAMSDFRTQVTTLTPENVDLVFYFSSLVGVVHFAVPAADENMSVIDRVCEQADLTLKSGHIIAENLAWFMAGPSPIPTVVREYTQDLALLDKLDPRTRATLDLMTSVSCQVRVPPTSPTIQGGAALTKEVLVLSEEGQGPFARELHIYRLAIGQTKYCYAEDLLNRRKAYFHTMFAVAGPRFSAAVRNREPMAVFVLMYWGVLVHRRRRDPSLWVLVPEGRDIVAESTSLVFSSEIIDVPGVREGIAWTRFQVGLPELPGCVLPPALMEIGIVTAVDMDSVGGSTEGLGLSEQSL</sequence>
<dbReference type="PROSITE" id="PS50048">
    <property type="entry name" value="ZN2_CY6_FUNGAL_2"/>
    <property type="match status" value="1"/>
</dbReference>
<evidence type="ECO:0000259" key="2">
    <source>
        <dbReference type="PROSITE" id="PS50048"/>
    </source>
</evidence>
<dbReference type="InterPro" id="IPR036864">
    <property type="entry name" value="Zn2-C6_fun-type_DNA-bd_sf"/>
</dbReference>
<dbReference type="InterPro" id="IPR021858">
    <property type="entry name" value="Fun_TF"/>
</dbReference>
<gene>
    <name evidence="3" type="ORF">B0H64DRAFT_328347</name>
</gene>
<keyword evidence="4" id="KW-1185">Reference proteome</keyword>
<evidence type="ECO:0000313" key="3">
    <source>
        <dbReference type="EMBL" id="KAK3292374.1"/>
    </source>
</evidence>
<dbReference type="Pfam" id="PF00172">
    <property type="entry name" value="Zn_clus"/>
    <property type="match status" value="1"/>
</dbReference>
<dbReference type="InterPro" id="IPR001138">
    <property type="entry name" value="Zn2Cys6_DnaBD"/>
</dbReference>
<dbReference type="CDD" id="cd00067">
    <property type="entry name" value="GAL4"/>
    <property type="match status" value="1"/>
</dbReference>
<dbReference type="SMART" id="SM00066">
    <property type="entry name" value="GAL4"/>
    <property type="match status" value="1"/>
</dbReference>
<name>A0AAE0H9D7_9PEZI</name>
<dbReference type="InterPro" id="IPR053157">
    <property type="entry name" value="Sterol_Uptake_Regulator"/>
</dbReference>
<comment type="caution">
    <text evidence="3">The sequence shown here is derived from an EMBL/GenBank/DDBJ whole genome shotgun (WGS) entry which is preliminary data.</text>
</comment>
<proteinExistence type="predicted"/>